<name>A0A0J7KGW9_LASNI</name>
<dbReference type="AlphaFoldDB" id="A0A0J7KGW9"/>
<dbReference type="STRING" id="67767.A0A0J7KGW9"/>
<gene>
    <name evidence="1" type="ORF">RF55_10879</name>
</gene>
<dbReference type="PaxDb" id="67767-A0A0J7KGW9"/>
<proteinExistence type="predicted"/>
<protein>
    <submittedName>
        <fullName evidence="1">Trehalose-phosphate synthase</fullName>
    </submittedName>
</protein>
<evidence type="ECO:0000313" key="2">
    <source>
        <dbReference type="Proteomes" id="UP000036403"/>
    </source>
</evidence>
<keyword evidence="2" id="KW-1185">Reference proteome</keyword>
<dbReference type="Proteomes" id="UP000036403">
    <property type="component" value="Unassembled WGS sequence"/>
</dbReference>
<organism evidence="1 2">
    <name type="scientific">Lasius niger</name>
    <name type="common">Black garden ant</name>
    <dbReference type="NCBI Taxonomy" id="67767"/>
    <lineage>
        <taxon>Eukaryota</taxon>
        <taxon>Metazoa</taxon>
        <taxon>Ecdysozoa</taxon>
        <taxon>Arthropoda</taxon>
        <taxon>Hexapoda</taxon>
        <taxon>Insecta</taxon>
        <taxon>Pterygota</taxon>
        <taxon>Neoptera</taxon>
        <taxon>Endopterygota</taxon>
        <taxon>Hymenoptera</taxon>
        <taxon>Apocrita</taxon>
        <taxon>Aculeata</taxon>
        <taxon>Formicoidea</taxon>
        <taxon>Formicidae</taxon>
        <taxon>Formicinae</taxon>
        <taxon>Lasius</taxon>
        <taxon>Lasius</taxon>
    </lineage>
</organism>
<sequence>MNEITGQLKRKASAGGLITTVARVVISGNGVCVRWPGMHMENSNEPIPESDPNDRTLIAALLSRKVVAVHDPH</sequence>
<dbReference type="EMBL" id="LBMM01007714">
    <property type="protein sequence ID" value="KMQ89494.1"/>
    <property type="molecule type" value="Genomic_DNA"/>
</dbReference>
<accession>A0A0J7KGW9</accession>
<evidence type="ECO:0000313" key="1">
    <source>
        <dbReference type="EMBL" id="KMQ89494.1"/>
    </source>
</evidence>
<dbReference type="Gene3D" id="3.40.50.2000">
    <property type="entry name" value="Glycogen Phosphorylase B"/>
    <property type="match status" value="1"/>
</dbReference>
<reference evidence="1 2" key="1">
    <citation type="submission" date="2015-04" db="EMBL/GenBank/DDBJ databases">
        <title>Lasius niger genome sequencing.</title>
        <authorList>
            <person name="Konorov E.A."/>
            <person name="Nikitin M.A."/>
            <person name="Kirill M.V."/>
            <person name="Chang P."/>
        </authorList>
    </citation>
    <scope>NUCLEOTIDE SEQUENCE [LARGE SCALE GENOMIC DNA]</scope>
    <source>
        <tissue evidence="1">Whole</tissue>
    </source>
</reference>
<dbReference type="OrthoDB" id="7346483at2759"/>
<comment type="caution">
    <text evidence="1">The sequence shown here is derived from an EMBL/GenBank/DDBJ whole genome shotgun (WGS) entry which is preliminary data.</text>
</comment>